<keyword evidence="8" id="KW-0732">Signal</keyword>
<dbReference type="SUPFAM" id="SSF51069">
    <property type="entry name" value="Carbonic anhydrase"/>
    <property type="match status" value="1"/>
</dbReference>
<keyword evidence="10" id="KW-1185">Reference proteome</keyword>
<dbReference type="PROSITE" id="PS00162">
    <property type="entry name" value="ALPHA_CA_1"/>
    <property type="match status" value="1"/>
</dbReference>
<dbReference type="InterPro" id="IPR001148">
    <property type="entry name" value="CA_dom"/>
</dbReference>
<evidence type="ECO:0000313" key="10">
    <source>
        <dbReference type="Proteomes" id="UP000887540"/>
    </source>
</evidence>
<dbReference type="InterPro" id="IPR018338">
    <property type="entry name" value="Carbonic_anhydrase_a-class_CS"/>
</dbReference>
<evidence type="ECO:0000313" key="11">
    <source>
        <dbReference type="WBParaSite" id="ACRNAN_scaffold2016.g17381.t1"/>
    </source>
</evidence>
<comment type="similarity">
    <text evidence="2 8">Belongs to the alpha-carbonic anhydrase family.</text>
</comment>
<dbReference type="AlphaFoldDB" id="A0A914D6S7"/>
<dbReference type="InterPro" id="IPR023561">
    <property type="entry name" value="Carbonic_anhydrase_a-class"/>
</dbReference>
<dbReference type="Pfam" id="PF00194">
    <property type="entry name" value="Carb_anhydrase"/>
    <property type="match status" value="1"/>
</dbReference>
<comment type="cofactor">
    <cofactor evidence="8">
        <name>Zn(2+)</name>
        <dbReference type="ChEBI" id="CHEBI:29105"/>
    </cofactor>
</comment>
<keyword evidence="5 8" id="KW-0862">Zinc</keyword>
<name>A0A914D6S7_9BILA</name>
<comment type="function">
    <text evidence="1 8">Reversible hydration of carbon dioxide.</text>
</comment>
<evidence type="ECO:0000259" key="9">
    <source>
        <dbReference type="PROSITE" id="PS51144"/>
    </source>
</evidence>
<dbReference type="CDD" id="cd00326">
    <property type="entry name" value="alpha_CA"/>
    <property type="match status" value="1"/>
</dbReference>
<dbReference type="Proteomes" id="UP000887540">
    <property type="component" value="Unplaced"/>
</dbReference>
<accession>A0A914D6S7</accession>
<dbReference type="PANTHER" id="PTHR18952">
    <property type="entry name" value="CARBONIC ANHYDRASE"/>
    <property type="match status" value="1"/>
</dbReference>
<dbReference type="PROSITE" id="PS51144">
    <property type="entry name" value="ALPHA_CA_2"/>
    <property type="match status" value="1"/>
</dbReference>
<evidence type="ECO:0000256" key="4">
    <source>
        <dbReference type="ARBA" id="ARBA00022723"/>
    </source>
</evidence>
<dbReference type="InterPro" id="IPR036398">
    <property type="entry name" value="CA_dom_sf"/>
</dbReference>
<evidence type="ECO:0000256" key="8">
    <source>
        <dbReference type="RuleBase" id="RU367011"/>
    </source>
</evidence>
<evidence type="ECO:0000256" key="5">
    <source>
        <dbReference type="ARBA" id="ARBA00022833"/>
    </source>
</evidence>
<reference evidence="11" key="1">
    <citation type="submission" date="2022-11" db="UniProtKB">
        <authorList>
            <consortium name="WormBaseParasite"/>
        </authorList>
    </citation>
    <scope>IDENTIFICATION</scope>
</reference>
<keyword evidence="4 8" id="KW-0479">Metal-binding</keyword>
<feature type="domain" description="Alpha-carbonic anhydrase" evidence="9">
    <location>
        <begin position="53"/>
        <end position="333"/>
    </location>
</feature>
<dbReference type="EC" id="4.2.1.1" evidence="3 8"/>
<dbReference type="GO" id="GO:0004089">
    <property type="term" value="F:carbonate dehydratase activity"/>
    <property type="evidence" value="ECO:0007669"/>
    <property type="project" value="UniProtKB-UniRule"/>
</dbReference>
<dbReference type="Gene3D" id="3.10.200.10">
    <property type="entry name" value="Alpha carbonic anhydrase"/>
    <property type="match status" value="1"/>
</dbReference>
<protein>
    <recommendedName>
        <fullName evidence="3 8">Carbonic anhydrase</fullName>
        <ecNumber evidence="3 8">4.2.1.1</ecNumber>
    </recommendedName>
</protein>
<dbReference type="PANTHER" id="PTHR18952:SF265">
    <property type="entry name" value="CARBONIC ANHYDRASE"/>
    <property type="match status" value="1"/>
</dbReference>
<comment type="catalytic activity">
    <reaction evidence="7 8">
        <text>hydrogencarbonate + H(+) = CO2 + H2O</text>
        <dbReference type="Rhea" id="RHEA:10748"/>
        <dbReference type="ChEBI" id="CHEBI:15377"/>
        <dbReference type="ChEBI" id="CHEBI:15378"/>
        <dbReference type="ChEBI" id="CHEBI:16526"/>
        <dbReference type="ChEBI" id="CHEBI:17544"/>
        <dbReference type="EC" id="4.2.1.1"/>
    </reaction>
</comment>
<dbReference type="WBParaSite" id="ACRNAN_scaffold2016.g17381.t1">
    <property type="protein sequence ID" value="ACRNAN_scaffold2016.g17381.t1"/>
    <property type="gene ID" value="ACRNAN_scaffold2016.g17381"/>
</dbReference>
<evidence type="ECO:0000256" key="7">
    <source>
        <dbReference type="ARBA" id="ARBA00048348"/>
    </source>
</evidence>
<evidence type="ECO:0000256" key="2">
    <source>
        <dbReference type="ARBA" id="ARBA00010718"/>
    </source>
</evidence>
<evidence type="ECO:0000256" key="6">
    <source>
        <dbReference type="ARBA" id="ARBA00023239"/>
    </source>
</evidence>
<keyword evidence="6 8" id="KW-0456">Lyase</keyword>
<evidence type="ECO:0000256" key="1">
    <source>
        <dbReference type="ARBA" id="ARBA00002904"/>
    </source>
</evidence>
<organism evidence="10 11">
    <name type="scientific">Acrobeloides nanus</name>
    <dbReference type="NCBI Taxonomy" id="290746"/>
    <lineage>
        <taxon>Eukaryota</taxon>
        <taxon>Metazoa</taxon>
        <taxon>Ecdysozoa</taxon>
        <taxon>Nematoda</taxon>
        <taxon>Chromadorea</taxon>
        <taxon>Rhabditida</taxon>
        <taxon>Tylenchina</taxon>
        <taxon>Cephalobomorpha</taxon>
        <taxon>Cephaloboidea</taxon>
        <taxon>Cephalobidae</taxon>
        <taxon>Acrobeloides</taxon>
    </lineage>
</organism>
<feature type="chain" id="PRO_5038155384" description="Carbonic anhydrase" evidence="8">
    <location>
        <begin position="19"/>
        <end position="333"/>
    </location>
</feature>
<dbReference type="SMART" id="SM01057">
    <property type="entry name" value="Carb_anhydrase"/>
    <property type="match status" value="1"/>
</dbReference>
<evidence type="ECO:0000256" key="3">
    <source>
        <dbReference type="ARBA" id="ARBA00012925"/>
    </source>
</evidence>
<feature type="signal peptide" evidence="8">
    <location>
        <begin position="1"/>
        <end position="18"/>
    </location>
</feature>
<proteinExistence type="inferred from homology"/>
<sequence>MRYFKIIILAFFVERASSLWFFENIANSLGFRQKPQIEEKDENGTCTSEDTLEEWGYELNNGPDHWGGICKCGKKQSPINIVTTLTQPGNVDPITFSNYDAQCNITVLNNGDTVTFVGFDDCPNQPYISNGGLGSRYDLHAFHFHWGHTDLDGSEHTLDGRKYSLELHLLHIKHGLTFEEAIHQPDGLAVIAIWFSLWFDSAPMSTLMPAIELVSTAENQTATISNFQVSQLLPQDRNQFYRYEGSLTTPTCNEVVIWTVMKQVQSITFSQMNIIRRIHLGGENNENRGLFSRMLGLIRQPALIRSINPDIGIPGANHRPVQPLNGRTVFFHG</sequence>
<dbReference type="GO" id="GO:0008270">
    <property type="term" value="F:zinc ion binding"/>
    <property type="evidence" value="ECO:0007669"/>
    <property type="project" value="UniProtKB-UniRule"/>
</dbReference>